<dbReference type="PROSITE" id="PS51257">
    <property type="entry name" value="PROKAR_LIPOPROTEIN"/>
    <property type="match status" value="1"/>
</dbReference>
<dbReference type="EMBL" id="AGEK01000037">
    <property type="protein sequence ID" value="EHO67148.1"/>
    <property type="molecule type" value="Genomic_DNA"/>
</dbReference>
<dbReference type="PATRIC" id="fig|999422.3.peg.2280"/>
<accession>H1HPS4</accession>
<organism evidence="1 2">
    <name type="scientific">Segatella maculosa OT 289</name>
    <dbReference type="NCBI Taxonomy" id="999422"/>
    <lineage>
        <taxon>Bacteria</taxon>
        <taxon>Pseudomonadati</taxon>
        <taxon>Bacteroidota</taxon>
        <taxon>Bacteroidia</taxon>
        <taxon>Bacteroidales</taxon>
        <taxon>Prevotellaceae</taxon>
        <taxon>Segatella</taxon>
    </lineage>
</organism>
<comment type="caution">
    <text evidence="1">The sequence shown here is derived from an EMBL/GenBank/DDBJ whole genome shotgun (WGS) entry which is preliminary data.</text>
</comment>
<dbReference type="STRING" id="999422.HMPREF9944_02249"/>
<gene>
    <name evidence="1" type="ORF">HMPREF9944_02249</name>
</gene>
<protein>
    <submittedName>
        <fullName evidence="1">Uncharacterized protein</fullName>
    </submittedName>
</protein>
<sequence length="322" mass="36335">MKTLFGNILSFAVFFSCAFGLLVWLNASFLATDHYNNEFTVKGNLIRQTPSPKVVFIGGSNVAFGIDSQTISDSIGLPVINAGLLAGMGLRYTMDRYESYFKCGDVLILMPEYDHFYGDVTYGNPETAGYLPYLSDFAPSLLNLKQWNVVVTGFFKTTLQISVKGLYYKLLHSFRKEGNVFEYKMSGFNRLGDEVSHRSLPPNINNTGAYTVSGKFNAGYARHLFNQVRRLQHHGVQVIWLPPVTSRANVTLNRKQITLIIERMKTAGFTYAARPDSLAYPDSLLYNTVYHLNKQGVEVNTQRVVRILRHCLGVNRKRIANK</sequence>
<name>H1HPS4_9BACT</name>
<proteinExistence type="predicted"/>
<evidence type="ECO:0000313" key="1">
    <source>
        <dbReference type="EMBL" id="EHO67148.1"/>
    </source>
</evidence>
<dbReference type="AlphaFoldDB" id="H1HPS4"/>
<dbReference type="Proteomes" id="UP000003167">
    <property type="component" value="Unassembled WGS sequence"/>
</dbReference>
<dbReference type="HOGENOM" id="CLU_070296_0_0_10"/>
<dbReference type="RefSeq" id="WP_008566237.1">
    <property type="nucleotide sequence ID" value="NZ_JH594509.1"/>
</dbReference>
<keyword evidence="2" id="KW-1185">Reference proteome</keyword>
<evidence type="ECO:0000313" key="2">
    <source>
        <dbReference type="Proteomes" id="UP000003167"/>
    </source>
</evidence>
<dbReference type="OrthoDB" id="631431at2"/>
<reference evidence="1 2" key="1">
    <citation type="submission" date="2011-12" db="EMBL/GenBank/DDBJ databases">
        <title>The Genome Sequence of Prevotella maculosa OT 289.</title>
        <authorList>
            <consortium name="The Broad Institute Genome Sequencing Platform"/>
            <person name="Earl A."/>
            <person name="Ward D."/>
            <person name="Feldgarden M."/>
            <person name="Gevers D."/>
            <person name="Izard J."/>
            <person name="Blanton J.M."/>
            <person name="Mathney J."/>
            <person name="Tanner A.C."/>
            <person name="Dewhirst F.E."/>
            <person name="Young S.K."/>
            <person name="Zeng Q."/>
            <person name="Gargeya S."/>
            <person name="Fitzgerald M."/>
            <person name="Haas B."/>
            <person name="Abouelleil A."/>
            <person name="Alvarado L."/>
            <person name="Arachchi H.M."/>
            <person name="Berlin A."/>
            <person name="Chapman S.B."/>
            <person name="Gearin G."/>
            <person name="Goldberg J."/>
            <person name="Griggs A."/>
            <person name="Gujja S."/>
            <person name="Hansen M."/>
            <person name="Heiman D."/>
            <person name="Howarth C."/>
            <person name="Larimer J."/>
            <person name="Lui A."/>
            <person name="MacDonald P.J.P."/>
            <person name="McCowen C."/>
            <person name="Montmayeur A."/>
            <person name="Murphy C."/>
            <person name="Neiman D."/>
            <person name="Pearson M."/>
            <person name="Priest M."/>
            <person name="Roberts A."/>
            <person name="Saif S."/>
            <person name="Shea T."/>
            <person name="Sisk P."/>
            <person name="Stolte C."/>
            <person name="Sykes S."/>
            <person name="Wortman J."/>
            <person name="Nusbaum C."/>
            <person name="Birren B."/>
        </authorList>
    </citation>
    <scope>NUCLEOTIDE SEQUENCE [LARGE SCALE GENOMIC DNA]</scope>
    <source>
        <strain evidence="1 2">OT 289</strain>
    </source>
</reference>